<name>A0A2T5H556_9RHOB</name>
<sequence length="32" mass="3601">MRECLPVCAVMMTLYRTDSLPLMERALGSLEA</sequence>
<accession>A0A2T5H556</accession>
<comment type="caution">
    <text evidence="1">The sequence shown here is derived from an EMBL/GenBank/DDBJ whole genome shotgun (WGS) entry which is preliminary data.</text>
</comment>
<dbReference type="AlphaFoldDB" id="A0A2T5H556"/>
<evidence type="ECO:0000313" key="2">
    <source>
        <dbReference type="Proteomes" id="UP000244077"/>
    </source>
</evidence>
<evidence type="ECO:0000313" key="1">
    <source>
        <dbReference type="EMBL" id="PTQ66716.1"/>
    </source>
</evidence>
<reference evidence="1 2" key="1">
    <citation type="submission" date="2018-04" db="EMBL/GenBank/DDBJ databases">
        <title>Genomic Encyclopedia of Archaeal and Bacterial Type Strains, Phase II (KMG-II): from individual species to whole genera.</title>
        <authorList>
            <person name="Goeker M."/>
        </authorList>
    </citation>
    <scope>NUCLEOTIDE SEQUENCE [LARGE SCALE GENOMIC DNA]</scope>
    <source>
        <strain evidence="1 2">DSM 100434</strain>
    </source>
</reference>
<gene>
    <name evidence="1" type="ORF">C8N42_12334</name>
</gene>
<dbReference type="EMBL" id="QAOH01000023">
    <property type="protein sequence ID" value="PTQ66716.1"/>
    <property type="molecule type" value="Genomic_DNA"/>
</dbReference>
<protein>
    <submittedName>
        <fullName evidence="1">Uncharacterized protein</fullName>
    </submittedName>
</protein>
<organism evidence="1 2">
    <name type="scientific">Celeribacter persicus</name>
    <dbReference type="NCBI Taxonomy" id="1651082"/>
    <lineage>
        <taxon>Bacteria</taxon>
        <taxon>Pseudomonadati</taxon>
        <taxon>Pseudomonadota</taxon>
        <taxon>Alphaproteobacteria</taxon>
        <taxon>Rhodobacterales</taxon>
        <taxon>Roseobacteraceae</taxon>
        <taxon>Celeribacter</taxon>
    </lineage>
</organism>
<dbReference type="Proteomes" id="UP000244077">
    <property type="component" value="Unassembled WGS sequence"/>
</dbReference>
<proteinExistence type="predicted"/>
<keyword evidence="2" id="KW-1185">Reference proteome</keyword>